<evidence type="ECO:0000313" key="3">
    <source>
        <dbReference type="Proteomes" id="UP001601058"/>
    </source>
</evidence>
<dbReference type="SUPFAM" id="SSF50494">
    <property type="entry name" value="Trypsin-like serine proteases"/>
    <property type="match status" value="1"/>
</dbReference>
<dbReference type="EMBL" id="JBIACJ010000009">
    <property type="protein sequence ID" value="MFE8697853.1"/>
    <property type="molecule type" value="Genomic_DNA"/>
</dbReference>
<dbReference type="PROSITE" id="PS51257">
    <property type="entry name" value="PROKAR_LIPOPROTEIN"/>
    <property type="match status" value="1"/>
</dbReference>
<organism evidence="2 3">
    <name type="scientific">Cytobacillus mangrovibacter</name>
    <dbReference type="NCBI Taxonomy" id="3299024"/>
    <lineage>
        <taxon>Bacteria</taxon>
        <taxon>Bacillati</taxon>
        <taxon>Bacillota</taxon>
        <taxon>Bacilli</taxon>
        <taxon>Bacillales</taxon>
        <taxon>Bacillaceae</taxon>
        <taxon>Cytobacillus</taxon>
    </lineage>
</organism>
<dbReference type="Gene3D" id="2.40.10.10">
    <property type="entry name" value="Trypsin-like serine proteases"/>
    <property type="match status" value="2"/>
</dbReference>
<keyword evidence="1" id="KW-0720">Serine protease</keyword>
<dbReference type="PANTHER" id="PTHR43019:SF23">
    <property type="entry name" value="PROTEASE DO-LIKE 5, CHLOROPLASTIC"/>
    <property type="match status" value="1"/>
</dbReference>
<comment type="caution">
    <text evidence="2">The sequence shown here is derived from an EMBL/GenBank/DDBJ whole genome shotgun (WGS) entry which is preliminary data.</text>
</comment>
<dbReference type="Proteomes" id="UP001601058">
    <property type="component" value="Unassembled WGS sequence"/>
</dbReference>
<keyword evidence="3" id="KW-1185">Reference proteome</keyword>
<keyword evidence="1" id="KW-0645">Protease</keyword>
<dbReference type="PANTHER" id="PTHR43019">
    <property type="entry name" value="SERINE ENDOPROTEASE DEGS"/>
    <property type="match status" value="1"/>
</dbReference>
<proteinExistence type="predicted"/>
<dbReference type="InterPro" id="IPR043504">
    <property type="entry name" value="Peptidase_S1_PA_chymotrypsin"/>
</dbReference>
<keyword evidence="1" id="KW-0378">Hydrolase</keyword>
<evidence type="ECO:0000256" key="1">
    <source>
        <dbReference type="ARBA" id="ARBA00022825"/>
    </source>
</evidence>
<dbReference type="PRINTS" id="PR00834">
    <property type="entry name" value="PROTEASES2C"/>
</dbReference>
<gene>
    <name evidence="2" type="ORF">ACFYKT_16050</name>
</gene>
<name>A0ABW6K4R0_9BACI</name>
<accession>A0ABW6K4R0</accession>
<sequence>MRVVMRVILIAILLFGFAGCSTNGKTEVETSYTAEDIYKLAEQSFFYIRVLQNDDRVKSVGTGFFLLSDEKYAVTAYHVVEDAEQIEIILNDQHIISDVDILTYDKTKDVAILKLPVEERGEKDGGLEIRKSPVTFGEEVFAIGFPLKETPIITRGIVNNPSALINGRNRILTSAEIASGMSGGPVLDTNGQIVGLISGSLRTINNIHLVVDKEDIVSVLNEQ</sequence>
<reference evidence="2 3" key="1">
    <citation type="submission" date="2024-08" db="EMBL/GenBank/DDBJ databases">
        <title>Two novel Cytobacillus novel species.</title>
        <authorList>
            <person name="Liu G."/>
        </authorList>
    </citation>
    <scope>NUCLEOTIDE SEQUENCE [LARGE SCALE GENOMIC DNA]</scope>
    <source>
        <strain evidence="2 3">FJAT-53684</strain>
    </source>
</reference>
<protein>
    <submittedName>
        <fullName evidence="2">Trypsin-like peptidase domain-containing protein</fullName>
    </submittedName>
</protein>
<dbReference type="InterPro" id="IPR009003">
    <property type="entry name" value="Peptidase_S1_PA"/>
</dbReference>
<evidence type="ECO:0000313" key="2">
    <source>
        <dbReference type="EMBL" id="MFE8697853.1"/>
    </source>
</evidence>
<dbReference type="InterPro" id="IPR001940">
    <property type="entry name" value="Peptidase_S1C"/>
</dbReference>
<dbReference type="Pfam" id="PF13365">
    <property type="entry name" value="Trypsin_2"/>
    <property type="match status" value="1"/>
</dbReference>
<dbReference type="RefSeq" id="WP_389221688.1">
    <property type="nucleotide sequence ID" value="NZ_JBIACJ010000009.1"/>
</dbReference>